<evidence type="ECO:0000256" key="4">
    <source>
        <dbReference type="ARBA" id="ARBA00022990"/>
    </source>
</evidence>
<feature type="domain" description="LEM" evidence="8">
    <location>
        <begin position="104"/>
        <end position="148"/>
    </location>
</feature>
<dbReference type="InterPro" id="IPR051656">
    <property type="entry name" value="LEM_domain"/>
</dbReference>
<sequence length="360" mass="39594">MSGFTKEQLKNELISHGVALPSPNAKKLEYRRLYEKYVAPVEQYKGDFSSDDEDLPINDIKVQEDYAEFSDGHSPILNSALLGNLICPRGNYEASSETSMIIDGLDISRLDDDELYSRLKDLGAEVGPIVDSTRKVYEKKLFVMMGGDMVESFTYNGDVDDEYSGSEEEVVVEKPTISRSSFMSESTRFTTTSSSPSKHTDLRKRIMSPASETKSSDVYDPERHTPSPRPSLRTVTSTSSETYTVRKFVNNGRSLFYSGYASEGTATKSAGDKTSSSPLCKTSALVRILVKLLFLALIIAIGLYIYQNDTSESPFKAVEQLARQALEAAVGEEAAIVPPVETTAESADPSREEGFPPAAK</sequence>
<dbReference type="Proteomes" id="UP001445076">
    <property type="component" value="Unassembled WGS sequence"/>
</dbReference>
<name>A0AAW0X0H4_CHEQU</name>
<keyword evidence="2" id="KW-0488">Methylation</keyword>
<dbReference type="SMART" id="SM00540">
    <property type="entry name" value="LEM"/>
    <property type="match status" value="1"/>
</dbReference>
<dbReference type="GO" id="GO:0005635">
    <property type="term" value="C:nuclear envelope"/>
    <property type="evidence" value="ECO:0007669"/>
    <property type="project" value="UniProtKB-ARBA"/>
</dbReference>
<dbReference type="SUPFAM" id="SSF63451">
    <property type="entry name" value="LEM domain"/>
    <property type="match status" value="2"/>
</dbReference>
<dbReference type="InterPro" id="IPR011015">
    <property type="entry name" value="LEM/LEM-like_dom_sf"/>
</dbReference>
<feature type="region of interest" description="Disordered" evidence="6">
    <location>
        <begin position="182"/>
        <end position="238"/>
    </location>
</feature>
<dbReference type="Pfam" id="PF03020">
    <property type="entry name" value="LEM"/>
    <property type="match status" value="1"/>
</dbReference>
<feature type="region of interest" description="Disordered" evidence="6">
    <location>
        <begin position="338"/>
        <end position="360"/>
    </location>
</feature>
<keyword evidence="3" id="KW-0597">Phosphoprotein</keyword>
<evidence type="ECO:0000259" key="8">
    <source>
        <dbReference type="PROSITE" id="PS50954"/>
    </source>
</evidence>
<evidence type="ECO:0000256" key="7">
    <source>
        <dbReference type="SAM" id="Phobius"/>
    </source>
</evidence>
<keyword evidence="5" id="KW-0238">DNA-binding</keyword>
<dbReference type="PROSITE" id="PS50954">
    <property type="entry name" value="LEM"/>
    <property type="match status" value="1"/>
</dbReference>
<gene>
    <name evidence="9" type="ORF">OTU49_006604</name>
</gene>
<evidence type="ECO:0000313" key="10">
    <source>
        <dbReference type="Proteomes" id="UP001445076"/>
    </source>
</evidence>
<organism evidence="9 10">
    <name type="scientific">Cherax quadricarinatus</name>
    <name type="common">Australian red claw crayfish</name>
    <dbReference type="NCBI Taxonomy" id="27406"/>
    <lineage>
        <taxon>Eukaryota</taxon>
        <taxon>Metazoa</taxon>
        <taxon>Ecdysozoa</taxon>
        <taxon>Arthropoda</taxon>
        <taxon>Crustacea</taxon>
        <taxon>Multicrustacea</taxon>
        <taxon>Malacostraca</taxon>
        <taxon>Eumalacostraca</taxon>
        <taxon>Eucarida</taxon>
        <taxon>Decapoda</taxon>
        <taxon>Pleocyemata</taxon>
        <taxon>Astacidea</taxon>
        <taxon>Parastacoidea</taxon>
        <taxon>Parastacidae</taxon>
        <taxon>Cherax</taxon>
    </lineage>
</organism>
<evidence type="ECO:0000256" key="3">
    <source>
        <dbReference type="ARBA" id="ARBA00022553"/>
    </source>
</evidence>
<feature type="compositionally biased region" description="Low complexity" evidence="6">
    <location>
        <begin position="182"/>
        <end position="197"/>
    </location>
</feature>
<dbReference type="PANTHER" id="PTHR12019:SF9">
    <property type="entry name" value="THYMOPOIETIN"/>
    <property type="match status" value="1"/>
</dbReference>
<evidence type="ECO:0000256" key="1">
    <source>
        <dbReference type="ARBA" id="ARBA00007744"/>
    </source>
</evidence>
<feature type="compositionally biased region" description="Acidic residues" evidence="6">
    <location>
        <begin position="158"/>
        <end position="170"/>
    </location>
</feature>
<keyword evidence="4" id="KW-0007">Acetylation</keyword>
<dbReference type="AlphaFoldDB" id="A0AAW0X0H4"/>
<dbReference type="InterPro" id="IPR003887">
    <property type="entry name" value="LEM_dom"/>
</dbReference>
<evidence type="ECO:0000313" key="9">
    <source>
        <dbReference type="EMBL" id="KAK8733368.1"/>
    </source>
</evidence>
<feature type="region of interest" description="Disordered" evidence="6">
    <location>
        <begin position="158"/>
        <end position="177"/>
    </location>
</feature>
<proteinExistence type="inferred from homology"/>
<dbReference type="Pfam" id="PF08198">
    <property type="entry name" value="Thymopoietin"/>
    <property type="match status" value="1"/>
</dbReference>
<dbReference type="CDD" id="cd12934">
    <property type="entry name" value="LEM"/>
    <property type="match status" value="1"/>
</dbReference>
<evidence type="ECO:0000256" key="6">
    <source>
        <dbReference type="SAM" id="MobiDB-lite"/>
    </source>
</evidence>
<dbReference type="EMBL" id="JARKIK010000054">
    <property type="protein sequence ID" value="KAK8733368.1"/>
    <property type="molecule type" value="Genomic_DNA"/>
</dbReference>
<comment type="caution">
    <text evidence="9">The sequence shown here is derived from an EMBL/GenBank/DDBJ whole genome shotgun (WGS) entry which is preliminary data.</text>
</comment>
<accession>A0AAW0X0H4</accession>
<reference evidence="9 10" key="1">
    <citation type="journal article" date="2024" name="BMC Genomics">
        <title>Genome assembly of redclaw crayfish (Cherax quadricarinatus) provides insights into its immune adaptation and hypoxia tolerance.</title>
        <authorList>
            <person name="Liu Z."/>
            <person name="Zheng J."/>
            <person name="Li H."/>
            <person name="Fang K."/>
            <person name="Wang S."/>
            <person name="He J."/>
            <person name="Zhou D."/>
            <person name="Weng S."/>
            <person name="Chi M."/>
            <person name="Gu Z."/>
            <person name="He J."/>
            <person name="Li F."/>
            <person name="Wang M."/>
        </authorList>
    </citation>
    <scope>NUCLEOTIDE SEQUENCE [LARGE SCALE GENOMIC DNA]</scope>
    <source>
        <strain evidence="9">ZL_2023a</strain>
    </source>
</reference>
<evidence type="ECO:0000256" key="5">
    <source>
        <dbReference type="ARBA" id="ARBA00023125"/>
    </source>
</evidence>
<keyword evidence="7" id="KW-0472">Membrane</keyword>
<dbReference type="GO" id="GO:0003677">
    <property type="term" value="F:DNA binding"/>
    <property type="evidence" value="ECO:0007669"/>
    <property type="project" value="UniProtKB-KW"/>
</dbReference>
<feature type="transmembrane region" description="Helical" evidence="7">
    <location>
        <begin position="284"/>
        <end position="306"/>
    </location>
</feature>
<keyword evidence="7" id="KW-1133">Transmembrane helix</keyword>
<protein>
    <recommendedName>
        <fullName evidence="8">LEM domain-containing protein</fullName>
    </recommendedName>
</protein>
<comment type="similarity">
    <text evidence="1">Belongs to the LEM family.</text>
</comment>
<feature type="compositionally biased region" description="Basic and acidic residues" evidence="6">
    <location>
        <begin position="214"/>
        <end position="225"/>
    </location>
</feature>
<dbReference type="PANTHER" id="PTHR12019">
    <property type="entry name" value="LAMINA-ASSOCIATED POLYPEPTIDE THYMOPOIETIN"/>
    <property type="match status" value="1"/>
</dbReference>
<keyword evidence="10" id="KW-1185">Reference proteome</keyword>
<dbReference type="FunFam" id="1.10.720.40:FF:000001">
    <property type="entry name" value="LEM domain containing 2, isoform CRA_a"/>
    <property type="match status" value="1"/>
</dbReference>
<keyword evidence="7" id="KW-0812">Transmembrane</keyword>
<dbReference type="InterPro" id="IPR013146">
    <property type="entry name" value="LEM-like_dom"/>
</dbReference>
<dbReference type="Gene3D" id="1.10.720.40">
    <property type="match status" value="2"/>
</dbReference>
<dbReference type="CDD" id="cd12935">
    <property type="entry name" value="LEM_like"/>
    <property type="match status" value="1"/>
</dbReference>
<dbReference type="SMART" id="SM01261">
    <property type="entry name" value="Thymopoietin"/>
    <property type="match status" value="1"/>
</dbReference>
<evidence type="ECO:0000256" key="2">
    <source>
        <dbReference type="ARBA" id="ARBA00022481"/>
    </source>
</evidence>